<evidence type="ECO:0000256" key="9">
    <source>
        <dbReference type="NCBIfam" id="TIGR00260"/>
    </source>
</evidence>
<evidence type="ECO:0000256" key="8">
    <source>
        <dbReference type="ARBA" id="ARBA00049144"/>
    </source>
</evidence>
<dbReference type="PROSITE" id="PS00165">
    <property type="entry name" value="DEHYDRATASE_SER_THR"/>
    <property type="match status" value="1"/>
</dbReference>
<evidence type="ECO:0000256" key="5">
    <source>
        <dbReference type="ARBA" id="ARBA00022898"/>
    </source>
</evidence>
<evidence type="ECO:0000256" key="7">
    <source>
        <dbReference type="ARBA" id="ARBA00029440"/>
    </source>
</evidence>
<proteinExistence type="inferred from homology"/>
<protein>
    <recommendedName>
        <fullName evidence="3 9">Threonine synthase</fullName>
        <ecNumber evidence="9">4.2.3.1</ecNumber>
    </recommendedName>
</protein>
<evidence type="ECO:0000256" key="3">
    <source>
        <dbReference type="ARBA" id="ARBA00018679"/>
    </source>
</evidence>
<comment type="cofactor">
    <cofactor evidence="1">
        <name>pyridoxal 5'-phosphate</name>
        <dbReference type="ChEBI" id="CHEBI:597326"/>
    </cofactor>
</comment>
<dbReference type="PANTHER" id="PTHR42690">
    <property type="entry name" value="THREONINE SYNTHASE FAMILY MEMBER"/>
    <property type="match status" value="1"/>
</dbReference>
<dbReference type="Proteomes" id="UP000717534">
    <property type="component" value="Unassembled WGS sequence"/>
</dbReference>
<reference evidence="11 12" key="1">
    <citation type="submission" date="2021-02" db="EMBL/GenBank/DDBJ databases">
        <title>Activity-based single-cell genomes from oceanic crustal fluid captures similar information to metagenomic and metatranscriptomic surveys with orders of magnitude less sampling.</title>
        <authorList>
            <person name="D'Angelo T.S."/>
            <person name="Orcutt B.N."/>
        </authorList>
    </citation>
    <scope>NUCLEOTIDE SEQUENCE [LARGE SCALE GENOMIC DNA]</scope>
    <source>
        <strain evidence="11">AH-315-G02</strain>
    </source>
</reference>
<evidence type="ECO:0000313" key="11">
    <source>
        <dbReference type="EMBL" id="MBN4067967.1"/>
    </source>
</evidence>
<dbReference type="InterPro" id="IPR000634">
    <property type="entry name" value="Ser/Thr_deHydtase_PyrdxlP-BS"/>
</dbReference>
<keyword evidence="5" id="KW-0663">Pyridoxal phosphate</keyword>
<evidence type="ECO:0000256" key="4">
    <source>
        <dbReference type="ARBA" id="ARBA00022605"/>
    </source>
</evidence>
<dbReference type="EMBL" id="JAFITO010000001">
    <property type="protein sequence ID" value="MBN4067967.1"/>
    <property type="molecule type" value="Genomic_DNA"/>
</dbReference>
<dbReference type="NCBIfam" id="TIGR00260">
    <property type="entry name" value="thrC"/>
    <property type="match status" value="1"/>
</dbReference>
<comment type="catalytic activity">
    <reaction evidence="8">
        <text>O-phospho-L-homoserine + H2O = L-threonine + phosphate</text>
        <dbReference type="Rhea" id="RHEA:10840"/>
        <dbReference type="ChEBI" id="CHEBI:15377"/>
        <dbReference type="ChEBI" id="CHEBI:43474"/>
        <dbReference type="ChEBI" id="CHEBI:57590"/>
        <dbReference type="ChEBI" id="CHEBI:57926"/>
        <dbReference type="EC" id="4.2.3.1"/>
    </reaction>
</comment>
<dbReference type="EC" id="4.2.3.1" evidence="9"/>
<evidence type="ECO:0000313" key="12">
    <source>
        <dbReference type="Proteomes" id="UP000717534"/>
    </source>
</evidence>
<keyword evidence="12" id="KW-1185">Reference proteome</keyword>
<comment type="pathway">
    <text evidence="7">Amino-acid biosynthesis.</text>
</comment>
<dbReference type="SUPFAM" id="SSF53686">
    <property type="entry name" value="Tryptophan synthase beta subunit-like PLP-dependent enzymes"/>
    <property type="match status" value="1"/>
</dbReference>
<evidence type="ECO:0000259" key="10">
    <source>
        <dbReference type="Pfam" id="PF14821"/>
    </source>
</evidence>
<dbReference type="PANTHER" id="PTHR42690:SF1">
    <property type="entry name" value="THREONINE SYNTHASE-LIKE 2"/>
    <property type="match status" value="1"/>
</dbReference>
<keyword evidence="4" id="KW-0028">Amino-acid biosynthesis</keyword>
<accession>A0ABS3AVT3</accession>
<dbReference type="InterPro" id="IPR037158">
    <property type="entry name" value="Thr_synth_N_sf"/>
</dbReference>
<dbReference type="InterPro" id="IPR029144">
    <property type="entry name" value="Thr_synth_N"/>
</dbReference>
<dbReference type="GO" id="GO:0004795">
    <property type="term" value="F:threonine synthase activity"/>
    <property type="evidence" value="ECO:0007669"/>
    <property type="project" value="UniProtKB-EC"/>
</dbReference>
<dbReference type="Gene3D" id="3.90.1380.10">
    <property type="entry name" value="Threonine synthase, N-terminal domain"/>
    <property type="match status" value="1"/>
</dbReference>
<feature type="domain" description="Threonine synthase N-terminal" evidence="10">
    <location>
        <begin position="2"/>
        <end position="79"/>
    </location>
</feature>
<dbReference type="Gene3D" id="3.40.50.1100">
    <property type="match status" value="2"/>
</dbReference>
<organism evidence="11 12">
    <name type="scientific">Desulfotalea psychrophila</name>
    <dbReference type="NCBI Taxonomy" id="84980"/>
    <lineage>
        <taxon>Bacteria</taxon>
        <taxon>Pseudomonadati</taxon>
        <taxon>Thermodesulfobacteriota</taxon>
        <taxon>Desulfobulbia</taxon>
        <taxon>Desulfobulbales</taxon>
        <taxon>Desulfocapsaceae</taxon>
        <taxon>Desulfotalea</taxon>
    </lineage>
</organism>
<dbReference type="InterPro" id="IPR036052">
    <property type="entry name" value="TrpB-like_PALP_sf"/>
</dbReference>
<comment type="caution">
    <text evidence="11">The sequence shown here is derived from an EMBL/GenBank/DDBJ whole genome shotgun (WGS) entry which is preliminary data.</text>
</comment>
<evidence type="ECO:0000256" key="6">
    <source>
        <dbReference type="ARBA" id="ARBA00023239"/>
    </source>
</evidence>
<dbReference type="InterPro" id="IPR051166">
    <property type="entry name" value="Threonine_Synthase"/>
</dbReference>
<dbReference type="CDD" id="cd01560">
    <property type="entry name" value="Thr-synth_2"/>
    <property type="match status" value="1"/>
</dbReference>
<dbReference type="InterPro" id="IPR004450">
    <property type="entry name" value="Thr_synthase-like"/>
</dbReference>
<dbReference type="Pfam" id="PF24857">
    <property type="entry name" value="THR4_C"/>
    <property type="match status" value="1"/>
</dbReference>
<keyword evidence="6 11" id="KW-0456">Lyase</keyword>
<evidence type="ECO:0000256" key="1">
    <source>
        <dbReference type="ARBA" id="ARBA00001933"/>
    </source>
</evidence>
<evidence type="ECO:0000256" key="2">
    <source>
        <dbReference type="ARBA" id="ARBA00005517"/>
    </source>
</evidence>
<comment type="similarity">
    <text evidence="2">Belongs to the threonine synthase family.</text>
</comment>
<dbReference type="Pfam" id="PF14821">
    <property type="entry name" value="Thr_synth_N"/>
    <property type="match status" value="1"/>
</dbReference>
<name>A0ABS3AVT3_9BACT</name>
<gene>
    <name evidence="11" type="ORF">JYU06_00370</name>
</gene>
<sequence length="465" mass="52035">MQYISTRGGINPVSFTEAVLMGLATDGGLILPRTIPRIGSETYAEWQELSYQELAFEVMSRFIDDIPEAELRELISRSYASFDTEEVVPLVHHGSLHIVELFHGPTLAFKDVALQFLGNIFEYLLEKNDSVMNILGATSGDTGSAAIYGVRGKERINIFILHPHERVSKIQEKQMTTVTDSNVFNIAIRGTFDDGQAIVKSIFNDLDFKEKQHLGAINSINWARVLAQVVYYVHACLHIASHESDKATDFSVPTGNFGDIFAGYIAKRMLPEGTIRKLLLATNSNDILSRMVQDGDYSLSEVVPTSSPSMDIQSASNFERYLYYLLDEDPNRTTQAMTRFVETGSIDLTDFRDQIQRDFVAEKATEADVSTCIADFYKKHGYIMDPHTAVGVHCALKHQRKGIPLCCLATAHPGKFGDIVEAAIKKTLELPESIQNLSDKESRCELMDADRNLIKDFVKKHAKHI</sequence>